<keyword evidence="2" id="KW-0472">Membrane</keyword>
<feature type="region of interest" description="Disordered" evidence="1">
    <location>
        <begin position="29"/>
        <end position="58"/>
    </location>
</feature>
<name>A0ABV3VS67_9MYCO</name>
<dbReference type="RefSeq" id="WP_368574778.1">
    <property type="nucleotide sequence ID" value="NZ_JBDLOU010000178.1"/>
</dbReference>
<evidence type="ECO:0000313" key="4">
    <source>
        <dbReference type="Proteomes" id="UP001558474"/>
    </source>
</evidence>
<keyword evidence="2" id="KW-1133">Transmembrane helix</keyword>
<accession>A0ABV3VS67</accession>
<evidence type="ECO:0000256" key="1">
    <source>
        <dbReference type="SAM" id="MobiDB-lite"/>
    </source>
</evidence>
<feature type="compositionally biased region" description="Pro residues" evidence="1">
    <location>
        <begin position="39"/>
        <end position="50"/>
    </location>
</feature>
<dbReference type="EMBL" id="JBDLOU010000178">
    <property type="protein sequence ID" value="MEX3743397.1"/>
    <property type="molecule type" value="Genomic_DNA"/>
</dbReference>
<feature type="transmembrane region" description="Helical" evidence="2">
    <location>
        <begin position="64"/>
        <end position="86"/>
    </location>
</feature>
<evidence type="ECO:0008006" key="5">
    <source>
        <dbReference type="Google" id="ProtNLM"/>
    </source>
</evidence>
<evidence type="ECO:0000256" key="2">
    <source>
        <dbReference type="SAM" id="Phobius"/>
    </source>
</evidence>
<sequence>MTSTPAMASVTTSYGPAYAPPAQVPYGSAPAYGAGGAPTPQPTPPPPSPGGSPDGGKRKTIGRIAMLVAAILIAGLVGGILGAVIVSRTSTNPAPVDQPVTPTYSASTIQAQNIQLCTAYATINSSMPKPAENALDVLPGANGMRLALSETPAASPEIRTAISDVVSEFDALIASFGNVRTRGLAQPPAYDAGKAQAAFDRAWDVCQLG</sequence>
<proteinExistence type="predicted"/>
<dbReference type="Proteomes" id="UP001558474">
    <property type="component" value="Unassembled WGS sequence"/>
</dbReference>
<keyword evidence="2" id="KW-0812">Transmembrane</keyword>
<protein>
    <recommendedName>
        <fullName evidence="5">Alanine and proline rich membrane protein</fullName>
    </recommendedName>
</protein>
<reference evidence="3 4" key="1">
    <citation type="submission" date="2024-04" db="EMBL/GenBank/DDBJ databases">
        <title>Genomic Markers of Mycobacteria.</title>
        <authorList>
            <person name="Soliman M.S."/>
            <person name="Elkholy A."/>
            <person name="Soliman N.S."/>
            <person name="Abbas A."/>
            <person name="Khayrat S."/>
            <person name="Shawky S."/>
        </authorList>
    </citation>
    <scope>NUCLEOTIDE SEQUENCE [LARGE SCALE GENOMIC DNA]</scope>
    <source>
        <strain evidence="3 4">Egy-CU-AM5</strain>
    </source>
</reference>
<organism evidence="3 4">
    <name type="scientific">Mycolicibacterium porcinum</name>
    <dbReference type="NCBI Taxonomy" id="39693"/>
    <lineage>
        <taxon>Bacteria</taxon>
        <taxon>Bacillati</taxon>
        <taxon>Actinomycetota</taxon>
        <taxon>Actinomycetes</taxon>
        <taxon>Mycobacteriales</taxon>
        <taxon>Mycobacteriaceae</taxon>
        <taxon>Mycolicibacterium</taxon>
    </lineage>
</organism>
<comment type="caution">
    <text evidence="3">The sequence shown here is derived from an EMBL/GenBank/DDBJ whole genome shotgun (WGS) entry which is preliminary data.</text>
</comment>
<keyword evidence="4" id="KW-1185">Reference proteome</keyword>
<gene>
    <name evidence="3" type="ORF">ABFW12_34705</name>
</gene>
<evidence type="ECO:0000313" key="3">
    <source>
        <dbReference type="EMBL" id="MEX3743397.1"/>
    </source>
</evidence>